<evidence type="ECO:0000313" key="3">
    <source>
        <dbReference type="Proteomes" id="UP000266723"/>
    </source>
</evidence>
<reference evidence="2 3" key="1">
    <citation type="journal article" date="2020" name="BMC Genomics">
        <title>Intraspecific diversification of the crop wild relative Brassica cretica Lam. using demographic model selection.</title>
        <authorList>
            <person name="Kioukis A."/>
            <person name="Michalopoulou V.A."/>
            <person name="Briers L."/>
            <person name="Pirintsos S."/>
            <person name="Studholme D.J."/>
            <person name="Pavlidis P."/>
            <person name="Sarris P.F."/>
        </authorList>
    </citation>
    <scope>NUCLEOTIDE SEQUENCE [LARGE SCALE GENOMIC DNA]</scope>
    <source>
        <strain evidence="3">cv. PFS-1207/04</strain>
    </source>
</reference>
<gene>
    <name evidence="2" type="ORF">DY000_02046012</name>
</gene>
<organism evidence="2 3">
    <name type="scientific">Brassica cretica</name>
    <name type="common">Mustard</name>
    <dbReference type="NCBI Taxonomy" id="69181"/>
    <lineage>
        <taxon>Eukaryota</taxon>
        <taxon>Viridiplantae</taxon>
        <taxon>Streptophyta</taxon>
        <taxon>Embryophyta</taxon>
        <taxon>Tracheophyta</taxon>
        <taxon>Spermatophyta</taxon>
        <taxon>Magnoliopsida</taxon>
        <taxon>eudicotyledons</taxon>
        <taxon>Gunneridae</taxon>
        <taxon>Pentapetalae</taxon>
        <taxon>rosids</taxon>
        <taxon>malvids</taxon>
        <taxon>Brassicales</taxon>
        <taxon>Brassicaceae</taxon>
        <taxon>Brassiceae</taxon>
        <taxon>Brassica</taxon>
    </lineage>
</organism>
<keyword evidence="3" id="KW-1185">Reference proteome</keyword>
<keyword evidence="1" id="KW-1133">Transmembrane helix</keyword>
<feature type="transmembrane region" description="Helical" evidence="1">
    <location>
        <begin position="62"/>
        <end position="81"/>
    </location>
</feature>
<accession>A0ABQ7F5B7</accession>
<keyword evidence="1" id="KW-0472">Membrane</keyword>
<keyword evidence="1" id="KW-0812">Transmembrane</keyword>
<dbReference type="Proteomes" id="UP000266723">
    <property type="component" value="Unassembled WGS sequence"/>
</dbReference>
<name>A0ABQ7F5B7_BRACR</name>
<protein>
    <submittedName>
        <fullName evidence="2">Uncharacterized protein</fullName>
    </submittedName>
</protein>
<sequence length="88" mass="9405">MSDMDPAKRGGESQWRGGFQGGGVKWLHELPGGSSFVWWPESGLLAVVSLVAVAASSMEFGVLGFSPFLSFFWACFLLGSVKLGPFGF</sequence>
<dbReference type="EMBL" id="QGKV02000297">
    <property type="protein sequence ID" value="KAF3611263.1"/>
    <property type="molecule type" value="Genomic_DNA"/>
</dbReference>
<evidence type="ECO:0000256" key="1">
    <source>
        <dbReference type="SAM" id="Phobius"/>
    </source>
</evidence>
<comment type="caution">
    <text evidence="2">The sequence shown here is derived from an EMBL/GenBank/DDBJ whole genome shotgun (WGS) entry which is preliminary data.</text>
</comment>
<proteinExistence type="predicted"/>
<evidence type="ECO:0000313" key="2">
    <source>
        <dbReference type="EMBL" id="KAF3611263.1"/>
    </source>
</evidence>
<feature type="transmembrane region" description="Helical" evidence="1">
    <location>
        <begin position="36"/>
        <end position="55"/>
    </location>
</feature>